<dbReference type="Pfam" id="PF02412">
    <property type="entry name" value="TSP_3"/>
    <property type="match status" value="8"/>
</dbReference>
<dbReference type="InterPro" id="IPR028974">
    <property type="entry name" value="TSP_type-3_rpt"/>
</dbReference>
<keyword evidence="2" id="KW-0106">Calcium</keyword>
<evidence type="ECO:0000259" key="3">
    <source>
        <dbReference type="PROSITE" id="PS51175"/>
    </source>
</evidence>
<dbReference type="Gene3D" id="3.20.20.80">
    <property type="entry name" value="Glycosidases"/>
    <property type="match status" value="1"/>
</dbReference>
<protein>
    <recommendedName>
        <fullName evidence="3">CBM6 domain-containing protein</fullName>
    </recommendedName>
</protein>
<dbReference type="PANTHER" id="PTHR10199:SF100">
    <property type="entry name" value="THROMBOSPONDIN, ISOFORM A"/>
    <property type="match status" value="1"/>
</dbReference>
<proteinExistence type="predicted"/>
<dbReference type="Gene3D" id="2.60.120.260">
    <property type="entry name" value="Galactose-binding domain-like"/>
    <property type="match status" value="1"/>
</dbReference>
<dbReference type="GO" id="GO:0005975">
    <property type="term" value="P:carbohydrate metabolic process"/>
    <property type="evidence" value="ECO:0007669"/>
    <property type="project" value="InterPro"/>
</dbReference>
<organism evidence="4 5">
    <name type="scientific">Flavobacterium commune</name>
    <dbReference type="NCBI Taxonomy" id="1306519"/>
    <lineage>
        <taxon>Bacteria</taxon>
        <taxon>Pseudomonadati</taxon>
        <taxon>Bacteroidota</taxon>
        <taxon>Flavobacteriia</taxon>
        <taxon>Flavobacteriales</taxon>
        <taxon>Flavobacteriaceae</taxon>
        <taxon>Flavobacterium</taxon>
    </lineage>
</organism>
<gene>
    <name evidence="4" type="ORF">BIW12_10435</name>
</gene>
<dbReference type="EMBL" id="CP017774">
    <property type="protein sequence ID" value="AOZ99817.1"/>
    <property type="molecule type" value="Genomic_DNA"/>
</dbReference>
<dbReference type="InterPro" id="IPR005084">
    <property type="entry name" value="CBM6"/>
</dbReference>
<dbReference type="Pfam" id="PF08307">
    <property type="entry name" value="Glyco_hydro_98C"/>
    <property type="match status" value="1"/>
</dbReference>
<dbReference type="SUPFAM" id="SSF49785">
    <property type="entry name" value="Galactose-binding domain-like"/>
    <property type="match status" value="1"/>
</dbReference>
<dbReference type="GO" id="GO:0007155">
    <property type="term" value="P:cell adhesion"/>
    <property type="evidence" value="ECO:0007669"/>
    <property type="project" value="InterPro"/>
</dbReference>
<dbReference type="SUPFAM" id="SSF103647">
    <property type="entry name" value="TSP type-3 repeat"/>
    <property type="match status" value="3"/>
</dbReference>
<dbReference type="NCBIfam" id="TIGR04183">
    <property type="entry name" value="Por_Secre_tail"/>
    <property type="match status" value="1"/>
</dbReference>
<dbReference type="InterPro" id="IPR013190">
    <property type="entry name" value="GH98_C"/>
</dbReference>
<sequence length="1799" mass="194708">MKKKILFYKESTKNIFLIIFFLSFVQLVNAQQNVSLRRPVSPDKPMWLVHIDTWNYADPQKIIDLIPVDIRPYVVMNISLSISHDVATSQFKVAEYGYEIAKSWIRTCAQNRMWAMIQPSSGGYSQFSDFDLSVYEEFYKDYPNFIGFNYAEQFWGYDDASDPLSPSWSNRMSHFANLLKLSNQYGGYLSVSWCGNQWSPAINPIGMMKRNPAFAKACRDYTENYILSEKYTQISYQSDMESICLGSYLSGYSGNYGIRYDDTGWTNASGVHEGFTMATAAAPHFEHMMLTGQTVIDGPELIWTQCFRETNRITSSNGYMSRNWETFPQFDNTSVDIFRKILDGTVRIPTRTEVIDRTKVVIVNDVQSGTPDNIYSTPETLFEGLYRMDGDGNYKDNKSFFKKTGRFPTIPTVFELDDTEAKSFDVQINKSNYATKWPTITSKQTELNALFPEEYTGDLFVGRHENGWVTYNPYKTVAGKIASASIPFKYNTCEKVELTYSQYSAGIIKEFSNKVNFYLTNYNEYDSSLKTDIIKIFGSNSEPTYSYLDRANHQASIITKNWSGGVLTLTIQHNGPLDLTVNCSGAATGRLSAYTEARLIEPNKPSVYIGARQNEAEHFDYKNINSIITGGQNGSIRNYQGQGYLNFGTNAAASIRDVIKALRKGTYQLEIRYSAPVSAVTTIDLYVNGIKVATPIFNKTNDESSWLTISQNIELNEGDNEIKLEANAAGLATIYFDNITFSQNENNGVYNFTNDVATTSASLPAANLITVKSGSAGVISYKDVNNNTSNAFKAYSVGSINGTAVADLDLFQTDAKDYSVTWKEYYSTNGGKKGVLLRASGANGSCTYADGMKQGYLFIALNNSDGTITLMPYVAGTDGIIAKPTYTTTTLKVMPGQPVWFRASAIANKLIFECSADGINWEGAPQTTFQDAIYTSGASELVWGLGSNNLNWVMDDIKFSSSSITLSKLDMEGFTYVQSSGPSASQMFSVSGNSLVGDISVEAPVNYELSLSANGTYQPKLILPQINGAVASTPIFVRMTSGLSTGKKVGVITIKTTNTIDRQISLTGKVDQSPIFVKYDFTNDVATTSATTPAAINATIGQGNAATAGVVSYTDANSLTSNVIKPYGVGQKNATGVIDLNAFSKTATNYSVTWKQYIGSDPTQYKTGVLLRGNTSKIGNATTGYVQGIMEGYLLLVYNTGTDSQFRIYRSTSSGLTTLISTTVSLDPIPNKPIWYRASASGSGSVALKIEYSTDGVNWTTGGSTTDGSSTYSAGATQIVWGLAVNSLDFYMDDIAFSGLDESATLEIDDDNDGVPNNIDICPNTPIGQAVNTTGCSQTQLDDDGDGIKNNVDLCSNTPTGQTVNANGCAQSQLDDDNDGVKNNVDLCPNTPTAQSVSASGCAQSQLDDDNDGVKNSLDICPNTPTGQSVNASGCAQSQLDDDNDGVKNNVDLCPNTPTGQSVNASGCALGQLDDDNDGVKNNVDLCPNTPTGQTVNTTGCAQSQLDDDNDGVKNNVDLCPNTPTGQSVNASGCALGQLDDDGDGVKNSVDLCPSTPVGQAVDANGCIALGSTNYSIEVVGESCPNKNNGQITITASQALTYSATVNGTPKSFTNKILALTNLNPGTYDICIDASGTTAKQCYSIVIPASAAITAKTTSTSEKLMVEIQSGTAPYQVNVNGVLQFETNNSNFGVDVSNGDVLEVTTSKECEGTYAKTITLFDFVQAVPNPTTGPFDIYLPTNDSSVEIGIYTVTGMLISKSVYIIENGKVHLDLGKEPAGVYFVRIQSNPLETIKIIKK</sequence>
<accession>A0A1D9PBB3</accession>
<feature type="domain" description="CBM6" evidence="3">
    <location>
        <begin position="612"/>
        <end position="742"/>
    </location>
</feature>
<dbReference type="InterPro" id="IPR011071">
    <property type="entry name" value="Lyase_8-like_C"/>
</dbReference>
<evidence type="ECO:0000313" key="4">
    <source>
        <dbReference type="EMBL" id="AOZ99817.1"/>
    </source>
</evidence>
<evidence type="ECO:0000256" key="1">
    <source>
        <dbReference type="ARBA" id="ARBA00022729"/>
    </source>
</evidence>
<dbReference type="GO" id="GO:0005509">
    <property type="term" value="F:calcium ion binding"/>
    <property type="evidence" value="ECO:0007669"/>
    <property type="project" value="InterPro"/>
</dbReference>
<evidence type="ECO:0000313" key="5">
    <source>
        <dbReference type="Proteomes" id="UP000178198"/>
    </source>
</evidence>
<evidence type="ECO:0000256" key="2">
    <source>
        <dbReference type="ARBA" id="ARBA00022837"/>
    </source>
</evidence>
<dbReference type="PANTHER" id="PTHR10199">
    <property type="entry name" value="THROMBOSPONDIN"/>
    <property type="match status" value="1"/>
</dbReference>
<dbReference type="GO" id="GO:0003824">
    <property type="term" value="F:catalytic activity"/>
    <property type="evidence" value="ECO:0007669"/>
    <property type="project" value="UniProtKB-ARBA"/>
</dbReference>
<dbReference type="InterPro" id="IPR013191">
    <property type="entry name" value="GH98_central"/>
</dbReference>
<dbReference type="Proteomes" id="UP000178198">
    <property type="component" value="Chromosome"/>
</dbReference>
<dbReference type="Pfam" id="PF08306">
    <property type="entry name" value="Glyco_hydro_98M"/>
    <property type="match status" value="1"/>
</dbReference>
<keyword evidence="5" id="KW-1185">Reference proteome</keyword>
<dbReference type="PROSITE" id="PS51175">
    <property type="entry name" value="CBM6"/>
    <property type="match status" value="1"/>
</dbReference>
<dbReference type="OrthoDB" id="9763537at2"/>
<keyword evidence="1" id="KW-0732">Signal</keyword>
<dbReference type="InterPro" id="IPR003367">
    <property type="entry name" value="Thrombospondin_3-like_rpt"/>
</dbReference>
<dbReference type="InterPro" id="IPR008979">
    <property type="entry name" value="Galactose-bd-like_sf"/>
</dbReference>
<reference evidence="4 5" key="1">
    <citation type="submission" date="2016-10" db="EMBL/GenBank/DDBJ databases">
        <title>Complete Genome Sequence of Flavobacterium sp. PK15.</title>
        <authorList>
            <person name="Ekwe A."/>
            <person name="Kim S.B."/>
        </authorList>
    </citation>
    <scope>NUCLEOTIDE SEQUENCE [LARGE SCALE GENOMIC DNA]</scope>
    <source>
        <strain evidence="4 5">PK15</strain>
    </source>
</reference>
<dbReference type="Pfam" id="PF18962">
    <property type="entry name" value="Por_Secre_tail"/>
    <property type="match status" value="1"/>
</dbReference>
<dbReference type="Gene3D" id="2.60.220.10">
    <property type="entry name" value="Polysaccharide lyase family 8-like, C-terminal"/>
    <property type="match status" value="1"/>
</dbReference>
<dbReference type="GO" id="GO:0030246">
    <property type="term" value="F:carbohydrate binding"/>
    <property type="evidence" value="ECO:0007669"/>
    <property type="project" value="InterPro"/>
</dbReference>
<dbReference type="STRING" id="1306519.BIW12_10435"/>
<name>A0A1D9PBB3_9FLAO</name>
<dbReference type="KEGG" id="fcm:BIW12_10435"/>
<dbReference type="Gene3D" id="4.10.1080.10">
    <property type="entry name" value="TSP type-3 repeat"/>
    <property type="match status" value="3"/>
</dbReference>
<dbReference type="InterPro" id="IPR026444">
    <property type="entry name" value="Secre_tail"/>
</dbReference>
<dbReference type="RefSeq" id="WP_071185062.1">
    <property type="nucleotide sequence ID" value="NZ_CP017774.1"/>
</dbReference>